<dbReference type="EMBL" id="JACTNZ010000011">
    <property type="protein sequence ID" value="KAG5525406.1"/>
    <property type="molecule type" value="Genomic_DNA"/>
</dbReference>
<organism evidence="2 3">
    <name type="scientific">Rhododendron griersonianum</name>
    <dbReference type="NCBI Taxonomy" id="479676"/>
    <lineage>
        <taxon>Eukaryota</taxon>
        <taxon>Viridiplantae</taxon>
        <taxon>Streptophyta</taxon>
        <taxon>Embryophyta</taxon>
        <taxon>Tracheophyta</taxon>
        <taxon>Spermatophyta</taxon>
        <taxon>Magnoliopsida</taxon>
        <taxon>eudicotyledons</taxon>
        <taxon>Gunneridae</taxon>
        <taxon>Pentapetalae</taxon>
        <taxon>asterids</taxon>
        <taxon>Ericales</taxon>
        <taxon>Ericaceae</taxon>
        <taxon>Ericoideae</taxon>
        <taxon>Rhodoreae</taxon>
        <taxon>Rhododendron</taxon>
    </lineage>
</organism>
<keyword evidence="3" id="KW-1185">Reference proteome</keyword>
<feature type="region of interest" description="Disordered" evidence="1">
    <location>
        <begin position="1"/>
        <end position="23"/>
    </location>
</feature>
<accession>A0AAV6I9X2</accession>
<name>A0AAV6I9X2_9ERIC</name>
<gene>
    <name evidence="2" type="ORF">RHGRI_031909</name>
</gene>
<sequence>MSSSSSRTSVETPFPQLYSTHPSQQWPEIQEHLPQIQEATPKSLTAPKNISFRFDPLQLTPSVRYKPNEEEYEILMLLGKTVMDLRTEEARLLEGADGALKGVSIATFLIGFAISVEIACNKLLDSPHPYRFLIGCVHGWFHHYCTHYLSEGREALQANGTTCRLPQSLQEGFDDVSIGVPQETIPSSGVGSNPHHRPDLERGFARRTIALWHAALEQPL</sequence>
<protein>
    <submittedName>
        <fullName evidence="2">Uncharacterized protein</fullName>
    </submittedName>
</protein>
<comment type="caution">
    <text evidence="2">The sequence shown here is derived from an EMBL/GenBank/DDBJ whole genome shotgun (WGS) entry which is preliminary data.</text>
</comment>
<evidence type="ECO:0000313" key="3">
    <source>
        <dbReference type="Proteomes" id="UP000823749"/>
    </source>
</evidence>
<evidence type="ECO:0000256" key="1">
    <source>
        <dbReference type="SAM" id="MobiDB-lite"/>
    </source>
</evidence>
<reference evidence="2" key="1">
    <citation type="submission" date="2020-08" db="EMBL/GenBank/DDBJ databases">
        <title>Plant Genome Project.</title>
        <authorList>
            <person name="Zhang R.-G."/>
        </authorList>
    </citation>
    <scope>NUCLEOTIDE SEQUENCE</scope>
    <source>
        <strain evidence="2">WSP0</strain>
        <tissue evidence="2">Leaf</tissue>
    </source>
</reference>
<proteinExistence type="predicted"/>
<feature type="compositionally biased region" description="Polar residues" evidence="1">
    <location>
        <begin position="7"/>
        <end position="23"/>
    </location>
</feature>
<dbReference type="AlphaFoldDB" id="A0AAV6I9X2"/>
<dbReference type="Proteomes" id="UP000823749">
    <property type="component" value="Chromosome 11"/>
</dbReference>
<evidence type="ECO:0000313" key="2">
    <source>
        <dbReference type="EMBL" id="KAG5525406.1"/>
    </source>
</evidence>